<sequence length="155" mass="17658">MNNSNDYNSDNSCASTSATTNTIASDKDEGFYNYLYKLNIKDCATLFGMMRIKTILNDGKNSFKHFYLPIVNFMSRIATHALIPSKFRYNISKYVASIYKHDNFRNNNGIKFKCMAELIKATIQLECNINYIPNDIPLLFVHSTDDSVCSYKGAV</sequence>
<dbReference type="Proteomes" id="UP000219974">
    <property type="component" value="Unassembled WGS sequence"/>
</dbReference>
<dbReference type="AlphaFoldDB" id="A0A113QHY1"/>
<dbReference type="VEuPathDB" id="PlasmoDB:PBANKA_0201300"/>
<evidence type="ECO:0000313" key="1">
    <source>
        <dbReference type="EMBL" id="CXH79259.1"/>
    </source>
</evidence>
<dbReference type="Proteomes" id="UP000069549">
    <property type="component" value="Chromosome 1"/>
</dbReference>
<dbReference type="EMBL" id="FMIH01000155">
    <property type="protein sequence ID" value="SCL83403.1"/>
    <property type="molecule type" value="Genomic_DNA"/>
</dbReference>
<accession>A0A113QHY1</accession>
<dbReference type="EMBL" id="FMIE01000199">
    <property type="protein sequence ID" value="SCL85957.1"/>
    <property type="molecule type" value="Genomic_DNA"/>
</dbReference>
<evidence type="ECO:0000313" key="2">
    <source>
        <dbReference type="EMBL" id="SBW38136.1"/>
    </source>
</evidence>
<dbReference type="EMBL" id="LT160021">
    <property type="protein sequence ID" value="CXH79259.1"/>
    <property type="molecule type" value="Genomic_DNA"/>
</dbReference>
<evidence type="ECO:0000313" key="6">
    <source>
        <dbReference type="Proteomes" id="UP000219974"/>
    </source>
</evidence>
<gene>
    <name evidence="1" type="ORF">PBK173_000005200</name>
    <name evidence="2" type="ORF">PBNK65E_000496300</name>
    <name evidence="4" type="ORF">PBNK65NY_000509200</name>
    <name evidence="3" type="ORF">PBSP11RLL_000508000</name>
</gene>
<dbReference type="Proteomes" id="UP000516480">
    <property type="component" value="Unassembled WGS sequence"/>
</dbReference>
<organism evidence="1 5">
    <name type="scientific">Plasmodium berghei</name>
    <dbReference type="NCBI Taxonomy" id="5821"/>
    <lineage>
        <taxon>Eukaryota</taxon>
        <taxon>Sar</taxon>
        <taxon>Alveolata</taxon>
        <taxon>Apicomplexa</taxon>
        <taxon>Aconoidasida</taxon>
        <taxon>Haemosporida</taxon>
        <taxon>Plasmodiidae</taxon>
        <taxon>Plasmodium</taxon>
        <taxon>Plasmodium (Vinckeia)</taxon>
    </lineage>
</organism>
<evidence type="ECO:0008006" key="8">
    <source>
        <dbReference type="Google" id="ProtNLM"/>
    </source>
</evidence>
<dbReference type="EMBL" id="FLVA01000079">
    <property type="protein sequence ID" value="SBW38136.1"/>
    <property type="molecule type" value="Genomic_DNA"/>
</dbReference>
<reference evidence="1 5" key="1">
    <citation type="submission" date="2016-02" db="EMBL/GenBank/DDBJ databases">
        <authorList>
            <consortium name="Pathogen Informatics"/>
        </authorList>
    </citation>
    <scope>NUCLEOTIDE SEQUENCE [LARGE SCALE GENOMIC DNA]</scope>
    <source>
        <strain evidence="1 5">K173</strain>
        <strain evidence="4">NK65 ny</strain>
        <strain evidence="2 7">NK65e</strain>
        <strain evidence="3 6">SP11 RLL</strain>
    </source>
</reference>
<evidence type="ECO:0000313" key="3">
    <source>
        <dbReference type="EMBL" id="SCL83403.1"/>
    </source>
</evidence>
<evidence type="ECO:0000313" key="7">
    <source>
        <dbReference type="Proteomes" id="UP000220214"/>
    </source>
</evidence>
<evidence type="ECO:0000313" key="4">
    <source>
        <dbReference type="EMBL" id="SCL85957.1"/>
    </source>
</evidence>
<protein>
    <recommendedName>
        <fullName evidence="8">Serine aminopeptidase, S33</fullName>
    </recommendedName>
</protein>
<dbReference type="Proteomes" id="UP000220214">
    <property type="component" value="Unassembled WGS sequence"/>
</dbReference>
<proteinExistence type="predicted"/>
<name>A0A113QHY1_PLABE</name>
<evidence type="ECO:0000313" key="5">
    <source>
        <dbReference type="Proteomes" id="UP000069549"/>
    </source>
</evidence>